<dbReference type="Proteomes" id="UP000095228">
    <property type="component" value="Chromosome"/>
</dbReference>
<organism evidence="6 7">
    <name type="scientific">Lacunisphaera limnophila</name>
    <dbReference type="NCBI Taxonomy" id="1838286"/>
    <lineage>
        <taxon>Bacteria</taxon>
        <taxon>Pseudomonadati</taxon>
        <taxon>Verrucomicrobiota</taxon>
        <taxon>Opitutia</taxon>
        <taxon>Opitutales</taxon>
        <taxon>Opitutaceae</taxon>
        <taxon>Lacunisphaera</taxon>
    </lineage>
</organism>
<feature type="region of interest" description="Disordered" evidence="2">
    <location>
        <begin position="26"/>
        <end position="46"/>
    </location>
</feature>
<dbReference type="Pfam" id="PF22725">
    <property type="entry name" value="GFO_IDH_MocA_C3"/>
    <property type="match status" value="1"/>
</dbReference>
<evidence type="ECO:0000256" key="2">
    <source>
        <dbReference type="SAM" id="MobiDB-lite"/>
    </source>
</evidence>
<evidence type="ECO:0000313" key="6">
    <source>
        <dbReference type="EMBL" id="AOS45175.1"/>
    </source>
</evidence>
<dbReference type="Gene3D" id="3.30.360.10">
    <property type="entry name" value="Dihydrodipicolinate Reductase, domain 2"/>
    <property type="match status" value="1"/>
</dbReference>
<dbReference type="SUPFAM" id="SSF55347">
    <property type="entry name" value="Glyceraldehyde-3-phosphate dehydrogenase-like, C-terminal domain"/>
    <property type="match status" value="1"/>
</dbReference>
<feature type="signal peptide" evidence="3">
    <location>
        <begin position="1"/>
        <end position="26"/>
    </location>
</feature>
<sequence>MSDQPRRHFLKTLAVGAATVAVSASAQTPAPMTQKADGMNYAPKGKPNPVVKPGEFVFAAAHLDHGHINGQCNGLIEAGGTLKWVHEPDPKKLEAFLKAYPGTQVAASLDEILADPEVKLVATAAIPKFRGPIGCKVMQAGKDYFTDKPPFTTLAQLDEAKKVAAATGKKFMVYYSERLHVESAMFATDLVQQGAIGRVLQVIGLGPHREGTGRPDWFYDRESYGGILCDIGSHQFEQFLTYTGATDATIQHAAVANYAHPDQPGLDDFGEANLLGNNGATNYVRVDWFTPKGLSTWGDGRTIILGEKGYIELRKYVDVGRDRKGDNVYIVDQEGERYINVDGQVGFRFFGELILDCINRTEKAMTQAHAFKAAELCLKAQAAAKKIG</sequence>
<dbReference type="InterPro" id="IPR050463">
    <property type="entry name" value="Gfo/Idh/MocA_oxidrdct_glycsds"/>
</dbReference>
<name>A0A1D8AWD5_9BACT</name>
<evidence type="ECO:0000259" key="4">
    <source>
        <dbReference type="Pfam" id="PF01408"/>
    </source>
</evidence>
<reference evidence="6 7" key="1">
    <citation type="submission" date="2016-06" db="EMBL/GenBank/DDBJ databases">
        <title>Three novel species with peptidoglycan cell walls form the new genus Lacunisphaera gen. nov. in the family Opitutaceae of the verrucomicrobial subdivision 4.</title>
        <authorList>
            <person name="Rast P."/>
            <person name="Gloeckner I."/>
            <person name="Jogler M."/>
            <person name="Boedeker C."/>
            <person name="Jeske O."/>
            <person name="Wiegand S."/>
            <person name="Reinhardt R."/>
            <person name="Schumann P."/>
            <person name="Rohde M."/>
            <person name="Spring S."/>
            <person name="Gloeckner F.O."/>
            <person name="Jogler C."/>
        </authorList>
    </citation>
    <scope>NUCLEOTIDE SEQUENCE [LARGE SCALE GENOMIC DNA]</scope>
    <source>
        <strain evidence="6 7">IG16b</strain>
    </source>
</reference>
<dbReference type="EC" id="1.-.-.-" evidence="6"/>
<dbReference type="STRING" id="1838286.Verru16b_02251"/>
<dbReference type="PANTHER" id="PTHR43818">
    <property type="entry name" value="BCDNA.GH03377"/>
    <property type="match status" value="1"/>
</dbReference>
<dbReference type="RefSeq" id="WP_157772386.1">
    <property type="nucleotide sequence ID" value="NZ_CP016094.1"/>
</dbReference>
<keyword evidence="7" id="KW-1185">Reference proteome</keyword>
<dbReference type="KEGG" id="obg:Verru16b_02251"/>
<dbReference type="NCBIfam" id="TIGR01409">
    <property type="entry name" value="TAT_signal_seq"/>
    <property type="match status" value="1"/>
</dbReference>
<dbReference type="InterPro" id="IPR000683">
    <property type="entry name" value="Gfo/Idh/MocA-like_OxRdtase_N"/>
</dbReference>
<keyword evidence="1 6" id="KW-0560">Oxidoreductase</keyword>
<gene>
    <name evidence="6" type="primary">yhhX_1</name>
    <name evidence="6" type="ORF">Verru16b_02251</name>
</gene>
<dbReference type="PATRIC" id="fig|1838286.3.peg.2263"/>
<feature type="domain" description="Gfo/Idh/MocA-like oxidoreductase N-terminal" evidence="4">
    <location>
        <begin position="81"/>
        <end position="175"/>
    </location>
</feature>
<dbReference type="OrthoDB" id="9768836at2"/>
<evidence type="ECO:0000256" key="3">
    <source>
        <dbReference type="SAM" id="SignalP"/>
    </source>
</evidence>
<dbReference type="GO" id="GO:0000166">
    <property type="term" value="F:nucleotide binding"/>
    <property type="evidence" value="ECO:0007669"/>
    <property type="project" value="InterPro"/>
</dbReference>
<dbReference type="InterPro" id="IPR036291">
    <property type="entry name" value="NAD(P)-bd_dom_sf"/>
</dbReference>
<dbReference type="EMBL" id="CP016094">
    <property type="protein sequence ID" value="AOS45175.1"/>
    <property type="molecule type" value="Genomic_DNA"/>
</dbReference>
<dbReference type="GO" id="GO:0016491">
    <property type="term" value="F:oxidoreductase activity"/>
    <property type="evidence" value="ECO:0007669"/>
    <property type="project" value="UniProtKB-KW"/>
</dbReference>
<evidence type="ECO:0000259" key="5">
    <source>
        <dbReference type="Pfam" id="PF22725"/>
    </source>
</evidence>
<protein>
    <submittedName>
        <fullName evidence="6">Putative oxidoreductase YhhX</fullName>
        <ecNumber evidence="6">1.-.-.-</ecNumber>
    </submittedName>
</protein>
<keyword evidence="3" id="KW-0732">Signal</keyword>
<dbReference type="InterPro" id="IPR019546">
    <property type="entry name" value="TAT_signal_bac_arc"/>
</dbReference>
<dbReference type="PANTHER" id="PTHR43818:SF11">
    <property type="entry name" value="BCDNA.GH03377"/>
    <property type="match status" value="1"/>
</dbReference>
<dbReference type="InterPro" id="IPR006311">
    <property type="entry name" value="TAT_signal"/>
</dbReference>
<dbReference type="Gene3D" id="3.40.50.720">
    <property type="entry name" value="NAD(P)-binding Rossmann-like Domain"/>
    <property type="match status" value="1"/>
</dbReference>
<dbReference type="SUPFAM" id="SSF51735">
    <property type="entry name" value="NAD(P)-binding Rossmann-fold domains"/>
    <property type="match status" value="1"/>
</dbReference>
<dbReference type="AlphaFoldDB" id="A0A1D8AWD5"/>
<evidence type="ECO:0000256" key="1">
    <source>
        <dbReference type="ARBA" id="ARBA00023002"/>
    </source>
</evidence>
<dbReference type="Pfam" id="PF01408">
    <property type="entry name" value="GFO_IDH_MocA"/>
    <property type="match status" value="1"/>
</dbReference>
<dbReference type="PROSITE" id="PS51318">
    <property type="entry name" value="TAT"/>
    <property type="match status" value="1"/>
</dbReference>
<dbReference type="InterPro" id="IPR055170">
    <property type="entry name" value="GFO_IDH_MocA-like_dom"/>
</dbReference>
<evidence type="ECO:0000313" key="7">
    <source>
        <dbReference type="Proteomes" id="UP000095228"/>
    </source>
</evidence>
<proteinExistence type="predicted"/>
<feature type="domain" description="GFO/IDH/MocA-like oxidoreductase" evidence="5">
    <location>
        <begin position="187"/>
        <end position="312"/>
    </location>
</feature>
<feature type="chain" id="PRO_5009105285" evidence="3">
    <location>
        <begin position="27"/>
        <end position="388"/>
    </location>
</feature>
<accession>A0A1D8AWD5</accession>